<dbReference type="InterPro" id="IPR015590">
    <property type="entry name" value="Aldehyde_DH_dom"/>
</dbReference>
<evidence type="ECO:0000313" key="6">
    <source>
        <dbReference type="Proteomes" id="UP001497444"/>
    </source>
</evidence>
<dbReference type="Pfam" id="PF00171">
    <property type="entry name" value="Aldedh"/>
    <property type="match status" value="1"/>
</dbReference>
<accession>A0ABP0VK71</accession>
<organism evidence="5 6">
    <name type="scientific">Sphagnum jensenii</name>
    <dbReference type="NCBI Taxonomy" id="128206"/>
    <lineage>
        <taxon>Eukaryota</taxon>
        <taxon>Viridiplantae</taxon>
        <taxon>Streptophyta</taxon>
        <taxon>Embryophyta</taxon>
        <taxon>Bryophyta</taxon>
        <taxon>Sphagnophytina</taxon>
        <taxon>Sphagnopsida</taxon>
        <taxon>Sphagnales</taxon>
        <taxon>Sphagnaceae</taxon>
        <taxon>Sphagnum</taxon>
    </lineage>
</organism>
<evidence type="ECO:0000259" key="4">
    <source>
        <dbReference type="Pfam" id="PF00171"/>
    </source>
</evidence>
<feature type="active site" evidence="2">
    <location>
        <position position="245"/>
    </location>
</feature>
<evidence type="ECO:0000256" key="1">
    <source>
        <dbReference type="ARBA" id="ARBA00009986"/>
    </source>
</evidence>
<dbReference type="InterPro" id="IPR016161">
    <property type="entry name" value="Ald_DH/histidinol_DH"/>
</dbReference>
<dbReference type="PROSITE" id="PS00687">
    <property type="entry name" value="ALDEHYDE_DEHYDR_GLU"/>
    <property type="match status" value="1"/>
</dbReference>
<evidence type="ECO:0000256" key="2">
    <source>
        <dbReference type="PROSITE-ProRule" id="PRU10007"/>
    </source>
</evidence>
<sequence>IFINNEWHNSVSGKTFATINPANNQKIADIQEGDKADIDKAVSAARKAFELGSKWRTIDASERGRLLYKLADLIERDRQVLVDLEVADVGKPISEAEFDLDCVVATFRYYAGWADKVHGKTIPADGSVFSFTRLEPVGVCGQIIPWNYPLLMLSWKFGPALATGNTIVLKPAEQTPLSALYAASLIVEAGFPPGVVNIVPGYGHKAGAALSSHVDVDKIAFTGSTQIGKLILEAAAINTKRVTLEMGGKSPLVITEDFDLDSAVQI</sequence>
<dbReference type="PANTHER" id="PTHR11699">
    <property type="entry name" value="ALDEHYDE DEHYDROGENASE-RELATED"/>
    <property type="match status" value="1"/>
</dbReference>
<comment type="caution">
    <text evidence="5">The sequence shown here is derived from an EMBL/GenBank/DDBJ whole genome shotgun (WGS) entry which is preliminary data.</text>
</comment>
<comment type="similarity">
    <text evidence="1 3">Belongs to the aldehyde dehydrogenase family.</text>
</comment>
<feature type="non-terminal residue" evidence="5">
    <location>
        <position position="1"/>
    </location>
</feature>
<feature type="domain" description="Aldehyde dehydrogenase" evidence="4">
    <location>
        <begin position="7"/>
        <end position="265"/>
    </location>
</feature>
<dbReference type="Gene3D" id="3.40.605.10">
    <property type="entry name" value="Aldehyde Dehydrogenase, Chain A, domain 1"/>
    <property type="match status" value="1"/>
</dbReference>
<name>A0ABP0VK71_9BRYO</name>
<evidence type="ECO:0000256" key="3">
    <source>
        <dbReference type="RuleBase" id="RU003345"/>
    </source>
</evidence>
<dbReference type="Proteomes" id="UP001497444">
    <property type="component" value="Unassembled WGS sequence"/>
</dbReference>
<keyword evidence="3" id="KW-0560">Oxidoreductase</keyword>
<evidence type="ECO:0000313" key="5">
    <source>
        <dbReference type="EMBL" id="CAK9254233.1"/>
    </source>
</evidence>
<dbReference type="InterPro" id="IPR016162">
    <property type="entry name" value="Ald_DH_N"/>
</dbReference>
<gene>
    <name evidence="5" type="ORF">CSSPJE1EN1_LOCUS29611</name>
</gene>
<reference evidence="5" key="1">
    <citation type="submission" date="2024-02" db="EMBL/GenBank/DDBJ databases">
        <authorList>
            <consortium name="ELIXIR-Norway"/>
            <consortium name="Elixir Norway"/>
        </authorList>
    </citation>
    <scope>NUCLEOTIDE SEQUENCE</scope>
</reference>
<dbReference type="InterPro" id="IPR029510">
    <property type="entry name" value="Ald_DH_CS_GLU"/>
</dbReference>
<dbReference type="SUPFAM" id="SSF53720">
    <property type="entry name" value="ALDH-like"/>
    <property type="match status" value="1"/>
</dbReference>
<proteinExistence type="inferred from homology"/>
<protein>
    <recommendedName>
        <fullName evidence="4">Aldehyde dehydrogenase domain-containing protein</fullName>
    </recommendedName>
</protein>
<feature type="non-terminal residue" evidence="5">
    <location>
        <position position="266"/>
    </location>
</feature>
<keyword evidence="6" id="KW-1185">Reference proteome</keyword>
<dbReference type="EMBL" id="CAXAQS010000998">
    <property type="protein sequence ID" value="CAK9254233.1"/>
    <property type="molecule type" value="Genomic_DNA"/>
</dbReference>